<dbReference type="SUPFAM" id="SSF52540">
    <property type="entry name" value="P-loop containing nucleoside triphosphate hydrolases"/>
    <property type="match status" value="1"/>
</dbReference>
<feature type="transmembrane region" description="Helical" evidence="9">
    <location>
        <begin position="225"/>
        <end position="243"/>
    </location>
</feature>
<keyword evidence="13" id="KW-1185">Reference proteome</keyword>
<feature type="domain" description="ABC transmembrane type-1" evidence="11">
    <location>
        <begin position="84"/>
        <end position="367"/>
    </location>
</feature>
<evidence type="ECO:0000313" key="13">
    <source>
        <dbReference type="Proteomes" id="UP000245712"/>
    </source>
</evidence>
<dbReference type="InterPro" id="IPR039421">
    <property type="entry name" value="Type_1_exporter"/>
</dbReference>
<dbReference type="InterPro" id="IPR003439">
    <property type="entry name" value="ABC_transporter-like_ATP-bd"/>
</dbReference>
<feature type="transmembrane region" description="Helical" evidence="9">
    <location>
        <begin position="199"/>
        <end position="219"/>
    </location>
</feature>
<feature type="transmembrane region" description="Helical" evidence="9">
    <location>
        <begin position="81"/>
        <end position="104"/>
    </location>
</feature>
<dbReference type="InterPro" id="IPR003593">
    <property type="entry name" value="AAA+_ATPase"/>
</dbReference>
<dbReference type="EMBL" id="QEOB01000006">
    <property type="protein sequence ID" value="PVX83720.1"/>
    <property type="molecule type" value="Genomic_DNA"/>
</dbReference>
<evidence type="ECO:0000256" key="9">
    <source>
        <dbReference type="SAM" id="Phobius"/>
    </source>
</evidence>
<reference evidence="12 13" key="1">
    <citation type="submission" date="2018-05" db="EMBL/GenBank/DDBJ databases">
        <title>Genomic Encyclopedia of Type Strains, Phase IV (KMG-V): Genome sequencing to study the core and pangenomes of soil and plant-associated prokaryotes.</title>
        <authorList>
            <person name="Whitman W."/>
        </authorList>
    </citation>
    <scope>NUCLEOTIDE SEQUENCE [LARGE SCALE GENOMIC DNA]</scope>
    <source>
        <strain evidence="12 13">SCZa-39</strain>
    </source>
</reference>
<keyword evidence="8 9" id="KW-0472">Membrane</keyword>
<keyword evidence="2" id="KW-1003">Cell membrane</keyword>
<evidence type="ECO:0000256" key="6">
    <source>
        <dbReference type="ARBA" id="ARBA00022840"/>
    </source>
</evidence>
<feature type="transmembrane region" description="Helical" evidence="9">
    <location>
        <begin position="308"/>
        <end position="331"/>
    </location>
</feature>
<evidence type="ECO:0000256" key="4">
    <source>
        <dbReference type="ARBA" id="ARBA00022692"/>
    </source>
</evidence>
<dbReference type="SMART" id="SM00382">
    <property type="entry name" value="AAA"/>
    <property type="match status" value="1"/>
</dbReference>
<keyword evidence="6 12" id="KW-0067">ATP-binding</keyword>
<evidence type="ECO:0000256" key="5">
    <source>
        <dbReference type="ARBA" id="ARBA00022741"/>
    </source>
</evidence>
<dbReference type="Proteomes" id="UP000245712">
    <property type="component" value="Unassembled WGS sequence"/>
</dbReference>
<sequence>MCVGCLQCGKSAFAAARLKPFVAVARFLTFLNLHGRSSVRPTADQLEHLTIAQRNAHNAKLASYARHPLAFLFRYIKRHPLAHAIVLASVFAAVGCALASQYAIKHLIDVLGAGRHHPGPLWTAFAILVGLIAADNLLWRVGGWFAAHTFVAVTGDLRRDLFQYLSGHSPTYYAEKQPGTLASRITATSNAVYTAENTTAWNVLPPCIAVAGAIVMIIAVNPLMAAGLLLCSAILSVILFKLAGRGSSRHHTFASKAAAVDGELVDVIGNMALVRAFGMTFREQKRFGSTVKAELDARRQSLLYLEKLRLLHAVITAMLSAGLLGWALWLWDQGKATSGDIVLVSSLGFTILHGTRDLAVALVDVTQHVARLAEAVQTLLEPHGMPDRDDATELVAQGGQVDFEGVNFAYPHRKPILDHFDLRIEAGQRVGLIGKSGAGKTTVLALLQHFYDTQAGAIKIDGQDIAHVTQDSLRHAIALVPQDISLLHRTIYENIAYGRPEATREEVLAAAREARCADFIEAMPEGYDTIVGDRGVKLSGGQRQRIAIARAILKNSPILLLDEATSALDSASEEAIQQALDRLMVGRTVIAIAHRLSTLHNFDRIIVMSAGKVIDDGSPEELRNRPGLYRDLLAKQYGKQSTLHLGNKKTDEKHVA</sequence>
<dbReference type="PROSITE" id="PS50893">
    <property type="entry name" value="ABC_TRANSPORTER_2"/>
    <property type="match status" value="1"/>
</dbReference>
<dbReference type="CDD" id="cd07346">
    <property type="entry name" value="ABC_6TM_exporters"/>
    <property type="match status" value="1"/>
</dbReference>
<feature type="transmembrane region" description="Helical" evidence="9">
    <location>
        <begin position="119"/>
        <end position="139"/>
    </location>
</feature>
<feature type="domain" description="ABC transporter" evidence="10">
    <location>
        <begin position="401"/>
        <end position="635"/>
    </location>
</feature>
<evidence type="ECO:0000259" key="10">
    <source>
        <dbReference type="PROSITE" id="PS50893"/>
    </source>
</evidence>
<comment type="subcellular location">
    <subcellularLocation>
        <location evidence="1">Cell membrane</location>
        <topology evidence="1">Multi-pass membrane protein</topology>
    </subcellularLocation>
</comment>
<dbReference type="PANTHER" id="PTHR43394">
    <property type="entry name" value="ATP-DEPENDENT PERMEASE MDL1, MITOCHONDRIAL"/>
    <property type="match status" value="1"/>
</dbReference>
<comment type="caution">
    <text evidence="12">The sequence shown here is derived from an EMBL/GenBank/DDBJ whole genome shotgun (WGS) entry which is preliminary data.</text>
</comment>
<evidence type="ECO:0000256" key="1">
    <source>
        <dbReference type="ARBA" id="ARBA00004651"/>
    </source>
</evidence>
<dbReference type="InterPro" id="IPR011527">
    <property type="entry name" value="ABC1_TM_dom"/>
</dbReference>
<dbReference type="SUPFAM" id="SSF90123">
    <property type="entry name" value="ABC transporter transmembrane region"/>
    <property type="match status" value="1"/>
</dbReference>
<dbReference type="InterPro" id="IPR027417">
    <property type="entry name" value="P-loop_NTPase"/>
</dbReference>
<evidence type="ECO:0000256" key="3">
    <source>
        <dbReference type="ARBA" id="ARBA00022519"/>
    </source>
</evidence>
<keyword evidence="3" id="KW-0997">Cell inner membrane</keyword>
<keyword evidence="7 9" id="KW-1133">Transmembrane helix</keyword>
<dbReference type="Pfam" id="PF00664">
    <property type="entry name" value="ABC_membrane"/>
    <property type="match status" value="1"/>
</dbReference>
<dbReference type="Gene3D" id="1.20.1560.10">
    <property type="entry name" value="ABC transporter type 1, transmembrane domain"/>
    <property type="match status" value="1"/>
</dbReference>
<dbReference type="InterPro" id="IPR017871">
    <property type="entry name" value="ABC_transporter-like_CS"/>
</dbReference>
<protein>
    <submittedName>
        <fullName evidence="12">ATP-binding cassette subfamily B protein</fullName>
    </submittedName>
</protein>
<dbReference type="InterPro" id="IPR036640">
    <property type="entry name" value="ABC1_TM_sf"/>
</dbReference>
<keyword evidence="5" id="KW-0547">Nucleotide-binding</keyword>
<dbReference type="Pfam" id="PF00005">
    <property type="entry name" value="ABC_tran"/>
    <property type="match status" value="1"/>
</dbReference>
<evidence type="ECO:0000256" key="2">
    <source>
        <dbReference type="ARBA" id="ARBA00022475"/>
    </source>
</evidence>
<name>A0ABX5KQS8_9BURK</name>
<organism evidence="12 13">
    <name type="scientific">Paraburkholderia unamae</name>
    <dbReference type="NCBI Taxonomy" id="219649"/>
    <lineage>
        <taxon>Bacteria</taxon>
        <taxon>Pseudomonadati</taxon>
        <taxon>Pseudomonadota</taxon>
        <taxon>Betaproteobacteria</taxon>
        <taxon>Burkholderiales</taxon>
        <taxon>Burkholderiaceae</taxon>
        <taxon>Paraburkholderia</taxon>
    </lineage>
</organism>
<gene>
    <name evidence="12" type="ORF">C7402_106126</name>
</gene>
<dbReference type="PROSITE" id="PS50929">
    <property type="entry name" value="ABC_TM1F"/>
    <property type="match status" value="1"/>
</dbReference>
<accession>A0ABX5KQS8</accession>
<dbReference type="GO" id="GO:0005524">
    <property type="term" value="F:ATP binding"/>
    <property type="evidence" value="ECO:0007669"/>
    <property type="project" value="UniProtKB-KW"/>
</dbReference>
<proteinExistence type="predicted"/>
<keyword evidence="4 9" id="KW-0812">Transmembrane</keyword>
<evidence type="ECO:0000256" key="7">
    <source>
        <dbReference type="ARBA" id="ARBA00022989"/>
    </source>
</evidence>
<evidence type="ECO:0000313" key="12">
    <source>
        <dbReference type="EMBL" id="PVX83720.1"/>
    </source>
</evidence>
<dbReference type="Gene3D" id="3.40.50.300">
    <property type="entry name" value="P-loop containing nucleotide triphosphate hydrolases"/>
    <property type="match status" value="1"/>
</dbReference>
<evidence type="ECO:0000256" key="8">
    <source>
        <dbReference type="ARBA" id="ARBA00023136"/>
    </source>
</evidence>
<evidence type="ECO:0000259" key="11">
    <source>
        <dbReference type="PROSITE" id="PS50929"/>
    </source>
</evidence>
<dbReference type="PROSITE" id="PS00211">
    <property type="entry name" value="ABC_TRANSPORTER_1"/>
    <property type="match status" value="1"/>
</dbReference>
<dbReference type="PANTHER" id="PTHR43394:SF1">
    <property type="entry name" value="ATP-BINDING CASSETTE SUB-FAMILY B MEMBER 10, MITOCHONDRIAL"/>
    <property type="match status" value="1"/>
</dbReference>